<protein>
    <submittedName>
        <fullName evidence="2">Uncharacterized protein</fullName>
    </submittedName>
</protein>
<dbReference type="EMBL" id="CAJOBD010001216">
    <property type="protein sequence ID" value="CAF3774425.1"/>
    <property type="molecule type" value="Genomic_DNA"/>
</dbReference>
<evidence type="ECO:0000313" key="4">
    <source>
        <dbReference type="Proteomes" id="UP000663864"/>
    </source>
</evidence>
<dbReference type="Gene3D" id="3.40.50.410">
    <property type="entry name" value="von Willebrand factor, type A domain"/>
    <property type="match status" value="1"/>
</dbReference>
<organism evidence="2 4">
    <name type="scientific">Rotaria sordida</name>
    <dbReference type="NCBI Taxonomy" id="392033"/>
    <lineage>
        <taxon>Eukaryota</taxon>
        <taxon>Metazoa</taxon>
        <taxon>Spiralia</taxon>
        <taxon>Gnathifera</taxon>
        <taxon>Rotifera</taxon>
        <taxon>Eurotatoria</taxon>
        <taxon>Bdelloidea</taxon>
        <taxon>Philodinida</taxon>
        <taxon>Philodinidae</taxon>
        <taxon>Rotaria</taxon>
    </lineage>
</organism>
<evidence type="ECO:0000313" key="2">
    <source>
        <dbReference type="EMBL" id="CAF1135401.1"/>
    </source>
</evidence>
<comment type="caution">
    <text evidence="2">The sequence shown here is derived from an EMBL/GenBank/DDBJ whole genome shotgun (WGS) entry which is preliminary data.</text>
</comment>
<evidence type="ECO:0000313" key="3">
    <source>
        <dbReference type="EMBL" id="CAF3774425.1"/>
    </source>
</evidence>
<dbReference type="InterPro" id="IPR036465">
    <property type="entry name" value="vWFA_dom_sf"/>
</dbReference>
<gene>
    <name evidence="3" type="ORF">JBS370_LOCUS13872</name>
    <name evidence="2" type="ORF">ZHD862_LOCUS19359</name>
</gene>
<dbReference type="SUPFAM" id="SSF53300">
    <property type="entry name" value="vWA-like"/>
    <property type="match status" value="1"/>
</dbReference>
<feature type="compositionally biased region" description="Basic residues" evidence="1">
    <location>
        <begin position="20"/>
        <end position="34"/>
    </location>
</feature>
<dbReference type="Proteomes" id="UP000663864">
    <property type="component" value="Unassembled WGS sequence"/>
</dbReference>
<dbReference type="AlphaFoldDB" id="A0A814RR18"/>
<feature type="compositionally biased region" description="Basic residues" evidence="1">
    <location>
        <begin position="1"/>
        <end position="10"/>
    </location>
</feature>
<accession>A0A814RR18</accession>
<reference evidence="2" key="1">
    <citation type="submission" date="2021-02" db="EMBL/GenBank/DDBJ databases">
        <authorList>
            <person name="Nowell W R."/>
        </authorList>
    </citation>
    <scope>NUCLEOTIDE SEQUENCE</scope>
</reference>
<evidence type="ECO:0000256" key="1">
    <source>
        <dbReference type="SAM" id="MobiDB-lite"/>
    </source>
</evidence>
<sequence>MQMFRGRGRGGNRGFVRGRGASRARGTSRGRGRGVSRGQFISRGGYGGGAQIVRSSSMDIDQQTPSVNLVADLDINADPKLFFINANVTIDQHIQAQTINLPRYLATLFTLDENSVEIGQKAKACILAAAWCRHDHKLANNLLRHRRLFTLTEVLKAVTMLDAGRQIRVYEKQLKRLELCQTKPKATKLGKIKNNIDNLKKLTASTGSASGAVARHIQRWTRTLTQQELEYFALHMPTEPWKKLADIVHFNPNKDFPALPWFLPFCFGTPAPTETMVSRCRELTNENINTLIKEFKIPYSHLKQYKDHLNDESKARIASYEAKLDTILWYYEDLQCTDVDDIISERLKNGEQITLPYGKLMERVLLLRTLRDSTTQTTVFEYSRRRRTQITRNVDDQHSVQSSKCKLYSDLLLIAEAQLEKIKLSLESPVAVMGDASGSMQVAIRTATILSSLLTAVCSAKLNFFNTEMFLPTFTPKTIEDVLTLALTTTAGGGTANAAGLVSYYDNKDVIKTFVMVTDEEENADARIADGTSTRFFDLFMKYRAEIYPAKLVFISFLSHQHARGQMYSEFQNANVPDVIQFVFSGHRPDLTKLDNLLGLLSTVSSDSFDDQVGKLQNEFQQKDVESVMIHLLNKQKENSLPMEAEMTAIASN</sequence>
<proteinExistence type="predicted"/>
<feature type="region of interest" description="Disordered" evidence="1">
    <location>
        <begin position="1"/>
        <end position="42"/>
    </location>
</feature>
<dbReference type="EMBL" id="CAJNOT010001049">
    <property type="protein sequence ID" value="CAF1135401.1"/>
    <property type="molecule type" value="Genomic_DNA"/>
</dbReference>
<name>A0A814RR18_9BILA</name>
<dbReference type="Proteomes" id="UP000663836">
    <property type="component" value="Unassembled WGS sequence"/>
</dbReference>